<protein>
    <submittedName>
        <fullName evidence="1">Phosphatase</fullName>
    </submittedName>
</protein>
<dbReference type="EMBL" id="ANNX02000042">
    <property type="protein sequence ID" value="KYC38273.1"/>
    <property type="molecule type" value="Genomic_DNA"/>
</dbReference>
<reference evidence="1 2" key="1">
    <citation type="journal article" date="2013" name="Genome Biol. Evol.">
        <title>Genomes of Stigonematalean cyanobacteria (subsection V) and the evolution of oxygenic photosynthesis from prokaryotes to plastids.</title>
        <authorList>
            <person name="Dagan T."/>
            <person name="Roettger M."/>
            <person name="Stucken K."/>
            <person name="Landan G."/>
            <person name="Koch R."/>
            <person name="Major P."/>
            <person name="Gould S.B."/>
            <person name="Goremykin V.V."/>
            <person name="Rippka R."/>
            <person name="Tandeau de Marsac N."/>
            <person name="Gugger M."/>
            <person name="Lockhart P.J."/>
            <person name="Allen J.F."/>
            <person name="Brune I."/>
            <person name="Maus I."/>
            <person name="Puhler A."/>
            <person name="Martin W.F."/>
        </authorList>
    </citation>
    <scope>NUCLEOTIDE SEQUENCE [LARGE SCALE GENOMIC DNA]</scope>
    <source>
        <strain evidence="1 2">PCC 7110</strain>
    </source>
</reference>
<comment type="caution">
    <text evidence="1">The sequence shown here is derived from an EMBL/GenBank/DDBJ whole genome shotgun (WGS) entry which is preliminary data.</text>
</comment>
<dbReference type="Proteomes" id="UP000076925">
    <property type="component" value="Unassembled WGS sequence"/>
</dbReference>
<dbReference type="PANTHER" id="PTHR43434">
    <property type="entry name" value="PHOSPHOGLYCOLATE PHOSPHATASE"/>
    <property type="match status" value="1"/>
</dbReference>
<name>A0A139X0V8_9CYAN</name>
<proteinExistence type="predicted"/>
<dbReference type="SFLD" id="SFLDG01129">
    <property type="entry name" value="C1.5:_HAD__Beta-PGM__Phosphata"/>
    <property type="match status" value="1"/>
</dbReference>
<gene>
    <name evidence="1" type="ORF">WA1_38735</name>
</gene>
<dbReference type="OrthoDB" id="2474611at2"/>
<sequence length="377" mass="42789">MYQQLTTLIFDLDGVITSEKKYWNTARLTVWDLITSDSYLGLKNYFDECDDFLSRLLLAGEKVISSQFVYELKRRAVNSNWDLTFFVMSLHLLGILTAVKANYPETWSSILSNPLLVKEELARLRNLLQNNKYNSVMSNALIARFWEETQLIAGTDVVEYVSSFSEKILGAKLNYLQPKGDLWWLCYYNFQEWYETKGSGVLPDDDTVLDLGSIRSVLENLRDRYNYTLGIATGRPRNEVIQPMSKLGLLEYFDQKRIVTYDEVLEAEAILSRSGNSQKLGKPHPFVVLKALYPEENVEVFCSKEFQSLDRKYAAYIGDATSDVVAAKQAGCLSIGVLTGVFGDKMADKQQSMLKDVGCDVILNSVLELPMLLGDIP</sequence>
<dbReference type="AlphaFoldDB" id="A0A139X0V8"/>
<dbReference type="Gene3D" id="3.40.50.1000">
    <property type="entry name" value="HAD superfamily/HAD-like"/>
    <property type="match status" value="1"/>
</dbReference>
<dbReference type="InterPro" id="IPR041492">
    <property type="entry name" value="HAD_2"/>
</dbReference>
<keyword evidence="2" id="KW-1185">Reference proteome</keyword>
<evidence type="ECO:0000313" key="2">
    <source>
        <dbReference type="Proteomes" id="UP000076925"/>
    </source>
</evidence>
<dbReference type="SFLD" id="SFLDS00003">
    <property type="entry name" value="Haloacid_Dehalogenase"/>
    <property type="match status" value="1"/>
</dbReference>
<dbReference type="InterPro" id="IPR023214">
    <property type="entry name" value="HAD_sf"/>
</dbReference>
<dbReference type="InterPro" id="IPR036412">
    <property type="entry name" value="HAD-like_sf"/>
</dbReference>
<dbReference type="InterPro" id="IPR050155">
    <property type="entry name" value="HAD-like_hydrolase_sf"/>
</dbReference>
<dbReference type="RefSeq" id="WP_017749901.1">
    <property type="nucleotide sequence ID" value="NZ_KQ976354.1"/>
</dbReference>
<dbReference type="GO" id="GO:0006281">
    <property type="term" value="P:DNA repair"/>
    <property type="evidence" value="ECO:0007669"/>
    <property type="project" value="TreeGrafter"/>
</dbReference>
<dbReference type="SUPFAM" id="SSF56784">
    <property type="entry name" value="HAD-like"/>
    <property type="match status" value="1"/>
</dbReference>
<dbReference type="Pfam" id="PF13419">
    <property type="entry name" value="HAD_2"/>
    <property type="match status" value="1"/>
</dbReference>
<accession>A0A139X0V8</accession>
<dbReference type="GO" id="GO:0008967">
    <property type="term" value="F:phosphoglycolate phosphatase activity"/>
    <property type="evidence" value="ECO:0007669"/>
    <property type="project" value="TreeGrafter"/>
</dbReference>
<dbReference type="PANTHER" id="PTHR43434:SF1">
    <property type="entry name" value="PHOSPHOGLYCOLATE PHOSPHATASE"/>
    <property type="match status" value="1"/>
</dbReference>
<dbReference type="STRING" id="128403.WA1_38735"/>
<evidence type="ECO:0000313" key="1">
    <source>
        <dbReference type="EMBL" id="KYC38273.1"/>
    </source>
</evidence>
<dbReference type="CDD" id="cd01427">
    <property type="entry name" value="HAD_like"/>
    <property type="match status" value="1"/>
</dbReference>
<organism evidence="1 2">
    <name type="scientific">Scytonema hofmannii PCC 7110</name>
    <dbReference type="NCBI Taxonomy" id="128403"/>
    <lineage>
        <taxon>Bacteria</taxon>
        <taxon>Bacillati</taxon>
        <taxon>Cyanobacteriota</taxon>
        <taxon>Cyanophyceae</taxon>
        <taxon>Nostocales</taxon>
        <taxon>Scytonemataceae</taxon>
        <taxon>Scytonema</taxon>
    </lineage>
</organism>